<reference evidence="1 2" key="1">
    <citation type="submission" date="2015-06" db="EMBL/GenBank/DDBJ databases">
        <title>Draft genome of the ant-associated black yeast Phialophora attae CBS 131958.</title>
        <authorList>
            <person name="Moreno L.F."/>
            <person name="Stielow B.J."/>
            <person name="de Hoog S."/>
            <person name="Vicente V.A."/>
            <person name="Weiss V.A."/>
            <person name="de Vries M."/>
            <person name="Cruz L.M."/>
            <person name="Souza E.M."/>
        </authorList>
    </citation>
    <scope>NUCLEOTIDE SEQUENCE [LARGE SCALE GENOMIC DNA]</scope>
    <source>
        <strain evidence="1 2">CBS 131958</strain>
    </source>
</reference>
<dbReference type="OrthoDB" id="3355480at2759"/>
<dbReference type="Proteomes" id="UP000038010">
    <property type="component" value="Unassembled WGS sequence"/>
</dbReference>
<organism evidence="1 2">
    <name type="scientific">Cyphellophora attinorum</name>
    <dbReference type="NCBI Taxonomy" id="1664694"/>
    <lineage>
        <taxon>Eukaryota</taxon>
        <taxon>Fungi</taxon>
        <taxon>Dikarya</taxon>
        <taxon>Ascomycota</taxon>
        <taxon>Pezizomycotina</taxon>
        <taxon>Eurotiomycetes</taxon>
        <taxon>Chaetothyriomycetidae</taxon>
        <taxon>Chaetothyriales</taxon>
        <taxon>Cyphellophoraceae</taxon>
        <taxon>Cyphellophora</taxon>
    </lineage>
</organism>
<dbReference type="PANTHER" id="PTHR28037">
    <property type="entry name" value="ALCOHOL O-ACETYLTRANSFERASE 1-RELATED"/>
    <property type="match status" value="1"/>
</dbReference>
<dbReference type="AlphaFoldDB" id="A0A0N1P0P3"/>
<protein>
    <submittedName>
        <fullName evidence="1">Uncharacterized protein</fullName>
    </submittedName>
</protein>
<dbReference type="GeneID" id="28739892"/>
<dbReference type="VEuPathDB" id="FungiDB:AB675_7629"/>
<gene>
    <name evidence="1" type="ORF">AB675_7629</name>
</gene>
<evidence type="ECO:0000313" key="2">
    <source>
        <dbReference type="Proteomes" id="UP000038010"/>
    </source>
</evidence>
<dbReference type="PANTHER" id="PTHR28037:SF1">
    <property type="entry name" value="ALCOHOL O-ACETYLTRANSFERASE 1-RELATED"/>
    <property type="match status" value="1"/>
</dbReference>
<comment type="caution">
    <text evidence="1">The sequence shown here is derived from an EMBL/GenBank/DDBJ whole genome shotgun (WGS) entry which is preliminary data.</text>
</comment>
<name>A0A0N1P0P3_9EURO</name>
<dbReference type="Gene3D" id="3.30.559.10">
    <property type="entry name" value="Chloramphenicol acetyltransferase-like domain"/>
    <property type="match status" value="1"/>
</dbReference>
<dbReference type="InterPro" id="IPR023213">
    <property type="entry name" value="CAT-like_dom_sf"/>
</dbReference>
<evidence type="ECO:0000313" key="1">
    <source>
        <dbReference type="EMBL" id="KPI40352.1"/>
    </source>
</evidence>
<proteinExistence type="predicted"/>
<keyword evidence="2" id="KW-1185">Reference proteome</keyword>
<dbReference type="EMBL" id="LFJN01000012">
    <property type="protein sequence ID" value="KPI40352.1"/>
    <property type="molecule type" value="Genomic_DNA"/>
</dbReference>
<sequence>MADGDYRPDWLSGYASKSLYRWEEHEAESQVFYTRRLGIVESLFDHDGTQHEGRADLNCNLKVELRSIKDAKAIREHISLAWSVLRHQHPLLSAKAVASTKHGNERAFVYRRPGSGKDIVRDGYPHVCYLEDHRKGVDAHDFYQHLMNSSRAIDPELALSKLFVLPYSSSKETSFTVNCVFVVAHQVCDGLTVHRWMSSFVDLLNLSDARLIERAASLASMSPVSSLPPAQEVLYHPVPGSVARQRWFWAIARILRHVKRPMPAAFQNPLNRSQPLQASNRFPTKYEVLSYDRTPALNNYAIAPTLDRRSTEKLVKLCRQAKISIGSGLFTLVALVMMQMEEERHPNIALEDRLPFHGSFPVNPRPFLAGEPTAGKEDSLMLGFGDGVILPFLPKDLSFDGRFRLLGRQAHRQLKQYQKRPRTAEEELSLGSRSPRQLLPSLYMATLERLQNWRSAQPGTYNLQGAYPVAVPLSPATCGISSVGDRTQIIAPGKYDVTHLSTDQDFVADFRDVSSAVRARNGEFLCGAASDREKTYFMISVDSCAVDRGKAKHFKEVIETILEPRDTKSKL</sequence>
<dbReference type="RefSeq" id="XP_018000315.1">
    <property type="nucleotide sequence ID" value="XM_018148012.1"/>
</dbReference>
<dbReference type="InterPro" id="IPR052058">
    <property type="entry name" value="Alcohol_O-acetyltransferase"/>
</dbReference>
<dbReference type="STRING" id="1664694.A0A0N1P0P3"/>
<accession>A0A0N1P0P3</accession>